<evidence type="ECO:0000256" key="1">
    <source>
        <dbReference type="SAM" id="MobiDB-lite"/>
    </source>
</evidence>
<reference evidence="2" key="2">
    <citation type="submission" date="2022-01" db="EMBL/GenBank/DDBJ databases">
        <authorList>
            <person name="Yamashiro T."/>
            <person name="Shiraishi A."/>
            <person name="Satake H."/>
            <person name="Nakayama K."/>
        </authorList>
    </citation>
    <scope>NUCLEOTIDE SEQUENCE</scope>
</reference>
<evidence type="ECO:0000313" key="3">
    <source>
        <dbReference type="Proteomes" id="UP001151760"/>
    </source>
</evidence>
<evidence type="ECO:0000313" key="2">
    <source>
        <dbReference type="EMBL" id="GJS93119.1"/>
    </source>
</evidence>
<gene>
    <name evidence="2" type="ORF">Tco_0800087</name>
</gene>
<feature type="region of interest" description="Disordered" evidence="1">
    <location>
        <begin position="176"/>
        <end position="234"/>
    </location>
</feature>
<comment type="caution">
    <text evidence="2">The sequence shown here is derived from an EMBL/GenBank/DDBJ whole genome shotgun (WGS) entry which is preliminary data.</text>
</comment>
<accession>A0ABQ4ZS50</accession>
<proteinExistence type="predicted"/>
<feature type="compositionally biased region" description="Basic and acidic residues" evidence="1">
    <location>
        <begin position="253"/>
        <end position="262"/>
    </location>
</feature>
<reference evidence="2" key="1">
    <citation type="journal article" date="2022" name="Int. J. Mol. Sci.">
        <title>Draft Genome of Tanacetum Coccineum: Genomic Comparison of Closely Related Tanacetum-Family Plants.</title>
        <authorList>
            <person name="Yamashiro T."/>
            <person name="Shiraishi A."/>
            <person name="Nakayama K."/>
            <person name="Satake H."/>
        </authorList>
    </citation>
    <scope>NUCLEOTIDE SEQUENCE</scope>
</reference>
<organism evidence="2 3">
    <name type="scientific">Tanacetum coccineum</name>
    <dbReference type="NCBI Taxonomy" id="301880"/>
    <lineage>
        <taxon>Eukaryota</taxon>
        <taxon>Viridiplantae</taxon>
        <taxon>Streptophyta</taxon>
        <taxon>Embryophyta</taxon>
        <taxon>Tracheophyta</taxon>
        <taxon>Spermatophyta</taxon>
        <taxon>Magnoliopsida</taxon>
        <taxon>eudicotyledons</taxon>
        <taxon>Gunneridae</taxon>
        <taxon>Pentapetalae</taxon>
        <taxon>asterids</taxon>
        <taxon>campanulids</taxon>
        <taxon>Asterales</taxon>
        <taxon>Asteraceae</taxon>
        <taxon>Asteroideae</taxon>
        <taxon>Anthemideae</taxon>
        <taxon>Anthemidinae</taxon>
        <taxon>Tanacetum</taxon>
    </lineage>
</organism>
<dbReference type="EMBL" id="BQNB010011632">
    <property type="protein sequence ID" value="GJS93119.1"/>
    <property type="molecule type" value="Genomic_DNA"/>
</dbReference>
<name>A0ABQ4ZS50_9ASTR</name>
<dbReference type="Proteomes" id="UP001151760">
    <property type="component" value="Unassembled WGS sequence"/>
</dbReference>
<feature type="region of interest" description="Disordered" evidence="1">
    <location>
        <begin position="250"/>
        <end position="283"/>
    </location>
</feature>
<keyword evidence="3" id="KW-1185">Reference proteome</keyword>
<sequence>MVDLPKPPSDDSEKISLKESTIKFIVKTGKTPLSSNFKTFVQTTRLNYHNGQYEALPQTKVKKAELLNLGLHNERNVEESASFLVLGGNKSSSDYLNLSQQMIVYSLLSGAKIDIGEIIFNDLVNMLTKKPRKKATPSVMSKLNFHQNSFEVPPIELTEFMLNVVRHQVLVSPTPSLERDIPIPQDTKGNIQPAVTGPRNSPPKDGTRKSALLPEGKNTDPQDSEGNKQPTDMGLLFTSDECIRISQLLLEGNRPDDRDSKGNIDLADARSPATNPDEGIHKS</sequence>
<protein>
    <submittedName>
        <fullName evidence="2">Uncharacterized protein</fullName>
    </submittedName>
</protein>